<feature type="chain" id="PRO_5047478244" description="Serine/threonine protein kinase" evidence="2">
    <location>
        <begin position="21"/>
        <end position="182"/>
    </location>
</feature>
<evidence type="ECO:0000256" key="2">
    <source>
        <dbReference type="SAM" id="SignalP"/>
    </source>
</evidence>
<protein>
    <recommendedName>
        <fullName evidence="5">Serine/threonine protein kinase</fullName>
    </recommendedName>
</protein>
<sequence length="182" mass="19390">MLAAGAAVTWLLTAAPGANAGQGADGERTRGERTGGGLHGPYVTHPEMKPRDNPAGDVCPFDMHTEFPVADLTLRTWKNDAGDPVFGIESGPLVARVTNTETGETVERDISGTGTHTYPDKNTDILSGTDWAGVLHKGDKPANKLIIARGYLSIKITTEGDRTKREVLALDGEYEDLCETLS</sequence>
<evidence type="ECO:0000313" key="4">
    <source>
        <dbReference type="Proteomes" id="UP001500016"/>
    </source>
</evidence>
<proteinExistence type="predicted"/>
<name>A0ABN2VLD5_9ACTN</name>
<feature type="region of interest" description="Disordered" evidence="1">
    <location>
        <begin position="17"/>
        <end position="51"/>
    </location>
</feature>
<gene>
    <name evidence="3" type="ORF">GCM10009801_07850</name>
</gene>
<organism evidence="3 4">
    <name type="scientific">Streptomyces albiaxialis</name>
    <dbReference type="NCBI Taxonomy" id="329523"/>
    <lineage>
        <taxon>Bacteria</taxon>
        <taxon>Bacillati</taxon>
        <taxon>Actinomycetota</taxon>
        <taxon>Actinomycetes</taxon>
        <taxon>Kitasatosporales</taxon>
        <taxon>Streptomycetaceae</taxon>
        <taxon>Streptomyces</taxon>
    </lineage>
</organism>
<feature type="signal peptide" evidence="2">
    <location>
        <begin position="1"/>
        <end position="20"/>
    </location>
</feature>
<dbReference type="EMBL" id="BAAAPE010000001">
    <property type="protein sequence ID" value="GAA2063745.1"/>
    <property type="molecule type" value="Genomic_DNA"/>
</dbReference>
<evidence type="ECO:0008006" key="5">
    <source>
        <dbReference type="Google" id="ProtNLM"/>
    </source>
</evidence>
<dbReference type="Proteomes" id="UP001500016">
    <property type="component" value="Unassembled WGS sequence"/>
</dbReference>
<keyword evidence="2" id="KW-0732">Signal</keyword>
<reference evidence="3 4" key="1">
    <citation type="journal article" date="2019" name="Int. J. Syst. Evol. Microbiol.">
        <title>The Global Catalogue of Microorganisms (GCM) 10K type strain sequencing project: providing services to taxonomists for standard genome sequencing and annotation.</title>
        <authorList>
            <consortium name="The Broad Institute Genomics Platform"/>
            <consortium name="The Broad Institute Genome Sequencing Center for Infectious Disease"/>
            <person name="Wu L."/>
            <person name="Ma J."/>
        </authorList>
    </citation>
    <scope>NUCLEOTIDE SEQUENCE [LARGE SCALE GENOMIC DNA]</scope>
    <source>
        <strain evidence="3 4">JCM 15478</strain>
    </source>
</reference>
<accession>A0ABN2VLD5</accession>
<evidence type="ECO:0000256" key="1">
    <source>
        <dbReference type="SAM" id="MobiDB-lite"/>
    </source>
</evidence>
<keyword evidence="4" id="KW-1185">Reference proteome</keyword>
<comment type="caution">
    <text evidence="3">The sequence shown here is derived from an EMBL/GenBank/DDBJ whole genome shotgun (WGS) entry which is preliminary data.</text>
</comment>
<evidence type="ECO:0000313" key="3">
    <source>
        <dbReference type="EMBL" id="GAA2063745.1"/>
    </source>
</evidence>